<dbReference type="Pfam" id="PF13821">
    <property type="entry name" value="DUF4187"/>
    <property type="match status" value="1"/>
</dbReference>
<feature type="compositionally biased region" description="Acidic residues" evidence="1">
    <location>
        <begin position="310"/>
        <end position="322"/>
    </location>
</feature>
<evidence type="ECO:0000256" key="1">
    <source>
        <dbReference type="SAM" id="MobiDB-lite"/>
    </source>
</evidence>
<dbReference type="EMBL" id="JAZHXJ010000013">
    <property type="protein sequence ID" value="KAL1882706.1"/>
    <property type="molecule type" value="Genomic_DNA"/>
</dbReference>
<sequence length="370" mass="42170">MTGIEKLGSQKREEEEVEDYMTMSIPEMSNHVPETSLQRRQRLQREAERRARVKSKAELAAEEEEARERALRTSLLEAAVRRGGQGPGSKGLAMMARMGFSGGPLGKRAAVETTTTAEAQPAQSAAPTGGDERALNIPLTEPIPISVKVDRGGIGLESEKKRKLQEAAEKEENQMKKSKVNEGEYRDRMRREREIARLERQVRAAQKVAERMDEEEEGHDDASKGDKDVACGTKSSEGTVWSSRLLKSYNVLYRGLVRERQTAERDRRMRHELEYNLLKLPTYDDPDEDDEDRQALGRTGPTATEKDLAPEDMDEEDPELDAFDSLEPQERLRRLVLYLRERHWYCFWCKFAYPDATLEGCPGITEEDHD</sequence>
<feature type="compositionally biased region" description="Low complexity" evidence="1">
    <location>
        <begin position="112"/>
        <end position="128"/>
    </location>
</feature>
<organism evidence="3 4">
    <name type="scientific">Phialemonium thermophilum</name>
    <dbReference type="NCBI Taxonomy" id="223376"/>
    <lineage>
        <taxon>Eukaryota</taxon>
        <taxon>Fungi</taxon>
        <taxon>Dikarya</taxon>
        <taxon>Ascomycota</taxon>
        <taxon>Pezizomycotina</taxon>
        <taxon>Sordariomycetes</taxon>
        <taxon>Sordariomycetidae</taxon>
        <taxon>Cephalothecales</taxon>
        <taxon>Cephalothecaceae</taxon>
        <taxon>Phialemonium</taxon>
    </lineage>
</organism>
<evidence type="ECO:0000313" key="4">
    <source>
        <dbReference type="Proteomes" id="UP001586593"/>
    </source>
</evidence>
<feature type="region of interest" description="Disordered" evidence="1">
    <location>
        <begin position="280"/>
        <end position="322"/>
    </location>
</feature>
<feature type="domain" description="DUF4187" evidence="2">
    <location>
        <begin position="317"/>
        <end position="369"/>
    </location>
</feature>
<protein>
    <recommendedName>
        <fullName evidence="2">DUF4187 domain-containing protein</fullName>
    </recommendedName>
</protein>
<feature type="region of interest" description="Disordered" evidence="1">
    <location>
        <begin position="158"/>
        <end position="187"/>
    </location>
</feature>
<feature type="region of interest" description="Disordered" evidence="1">
    <location>
        <begin position="112"/>
        <end position="138"/>
    </location>
</feature>
<dbReference type="SMART" id="SM01173">
    <property type="entry name" value="DUF4187"/>
    <property type="match status" value="1"/>
</dbReference>
<keyword evidence="4" id="KW-1185">Reference proteome</keyword>
<dbReference type="InterPro" id="IPR039249">
    <property type="entry name" value="GPATCH11"/>
</dbReference>
<accession>A0ABR3Y333</accession>
<feature type="compositionally biased region" description="Basic and acidic residues" evidence="1">
    <location>
        <begin position="43"/>
        <end position="56"/>
    </location>
</feature>
<dbReference type="PANTHER" id="PTHR21032:SF0">
    <property type="entry name" value="G PATCH DOMAIN-CONTAINING PROTEIN 11"/>
    <property type="match status" value="1"/>
</dbReference>
<gene>
    <name evidence="3" type="ORF">VTK73DRAFT_1226</name>
</gene>
<dbReference type="InterPro" id="IPR025239">
    <property type="entry name" value="DUF4187"/>
</dbReference>
<proteinExistence type="predicted"/>
<feature type="region of interest" description="Disordered" evidence="1">
    <location>
        <begin position="24"/>
        <end position="56"/>
    </location>
</feature>
<dbReference type="Proteomes" id="UP001586593">
    <property type="component" value="Unassembled WGS sequence"/>
</dbReference>
<reference evidence="3 4" key="1">
    <citation type="journal article" date="2024" name="Commun. Biol.">
        <title>Comparative genomic analysis of thermophilic fungi reveals convergent evolutionary adaptations and gene losses.</title>
        <authorList>
            <person name="Steindorff A.S."/>
            <person name="Aguilar-Pontes M.V."/>
            <person name="Robinson A.J."/>
            <person name="Andreopoulos B."/>
            <person name="LaButti K."/>
            <person name="Kuo A."/>
            <person name="Mondo S."/>
            <person name="Riley R."/>
            <person name="Otillar R."/>
            <person name="Haridas S."/>
            <person name="Lipzen A."/>
            <person name="Grimwood J."/>
            <person name="Schmutz J."/>
            <person name="Clum A."/>
            <person name="Reid I.D."/>
            <person name="Moisan M.C."/>
            <person name="Butler G."/>
            <person name="Nguyen T.T.M."/>
            <person name="Dewar K."/>
            <person name="Conant G."/>
            <person name="Drula E."/>
            <person name="Henrissat B."/>
            <person name="Hansel C."/>
            <person name="Singer S."/>
            <person name="Hutchinson M.I."/>
            <person name="de Vries R.P."/>
            <person name="Natvig D.O."/>
            <person name="Powell A.J."/>
            <person name="Tsang A."/>
            <person name="Grigoriev I.V."/>
        </authorList>
    </citation>
    <scope>NUCLEOTIDE SEQUENCE [LARGE SCALE GENOMIC DNA]</scope>
    <source>
        <strain evidence="3 4">ATCC 24622</strain>
    </source>
</reference>
<evidence type="ECO:0000259" key="2">
    <source>
        <dbReference type="SMART" id="SM01173"/>
    </source>
</evidence>
<name>A0ABR3Y333_9PEZI</name>
<feature type="compositionally biased region" description="Basic and acidic residues" evidence="1">
    <location>
        <begin position="220"/>
        <end position="229"/>
    </location>
</feature>
<feature type="region of interest" description="Disordered" evidence="1">
    <location>
        <begin position="206"/>
        <end position="235"/>
    </location>
</feature>
<dbReference type="PANTHER" id="PTHR21032">
    <property type="entry name" value="G PATCH DOMAIN-CONTAINING PROTEIN 11"/>
    <property type="match status" value="1"/>
</dbReference>
<evidence type="ECO:0000313" key="3">
    <source>
        <dbReference type="EMBL" id="KAL1882706.1"/>
    </source>
</evidence>
<comment type="caution">
    <text evidence="3">The sequence shown here is derived from an EMBL/GenBank/DDBJ whole genome shotgun (WGS) entry which is preliminary data.</text>
</comment>